<feature type="transmembrane region" description="Helical" evidence="7">
    <location>
        <begin position="87"/>
        <end position="108"/>
    </location>
</feature>
<feature type="transmembrane region" description="Helical" evidence="7">
    <location>
        <begin position="322"/>
        <end position="341"/>
    </location>
</feature>
<keyword evidence="9" id="KW-1185">Reference proteome</keyword>
<evidence type="ECO:0008006" key="10">
    <source>
        <dbReference type="Google" id="ProtNLM"/>
    </source>
</evidence>
<comment type="caution">
    <text evidence="8">The sequence shown here is derived from an EMBL/GenBank/DDBJ whole genome shotgun (WGS) entry which is preliminary data.</text>
</comment>
<dbReference type="EMBL" id="LABZ01000060">
    <property type="protein sequence ID" value="KMO42902.1"/>
    <property type="molecule type" value="Genomic_DNA"/>
</dbReference>
<accession>A0A0J6TAJ2</accession>
<sequence length="439" mass="47998">MSFGSDSVQGKTLWTIGTYAASLAIRLGTNVVLSRMLAPDILGVMVVVHSVRYGVELLTDVGIEQNIIHNSRGATRPFLNTAWTLQIIRGGILSLVFLSMSPFLSNLFNISRDIFMVISLAPFINSLCSTSVFLLVRSLNVRARNLFELGAESLAFLISVTFVYITPTIWAPVLGVICALIVRSALSYLLPHPAHRLTLDARSTREILNFGKWIMVSSFTIYASTNIDKLYLGTSIPFQLLGIYGLARTISDLPPILATRLSYQIVFPMLAATEERGESVTGSLSATRWKFVLLASLSIGSAASWSDFAIKILYDARYHEAGWMLFGLLLAAWFAVISNLNEGTLLARGKPAYNSLSNTVRLLILAVGVPLSVANAGLVGCIAVIIASELCRYVVVLYGQSRFGLMYLRQDTISTMLLIATIAIWACLRSALSLGQPWQ</sequence>
<evidence type="ECO:0000256" key="1">
    <source>
        <dbReference type="ARBA" id="ARBA00004651"/>
    </source>
</evidence>
<keyword evidence="5 7" id="KW-1133">Transmembrane helix</keyword>
<feature type="transmembrane region" description="Helical" evidence="7">
    <location>
        <begin position="407"/>
        <end position="428"/>
    </location>
</feature>
<keyword evidence="4 7" id="KW-0812">Transmembrane</keyword>
<evidence type="ECO:0000256" key="3">
    <source>
        <dbReference type="ARBA" id="ARBA00022475"/>
    </source>
</evidence>
<dbReference type="PANTHER" id="PTHR30250:SF10">
    <property type="entry name" value="LIPOPOLYSACCHARIDE BIOSYNTHESIS PROTEIN WZXC"/>
    <property type="match status" value="1"/>
</dbReference>
<feature type="transmembrane region" description="Helical" evidence="7">
    <location>
        <begin position="362"/>
        <end position="387"/>
    </location>
</feature>
<dbReference type="RefSeq" id="WP_048450694.1">
    <property type="nucleotide sequence ID" value="NZ_LABZ01000060.1"/>
</dbReference>
<evidence type="ECO:0000256" key="7">
    <source>
        <dbReference type="SAM" id="Phobius"/>
    </source>
</evidence>
<evidence type="ECO:0000256" key="4">
    <source>
        <dbReference type="ARBA" id="ARBA00022692"/>
    </source>
</evidence>
<evidence type="ECO:0000256" key="6">
    <source>
        <dbReference type="ARBA" id="ARBA00023136"/>
    </source>
</evidence>
<comment type="similarity">
    <text evidence="2">Belongs to the polysaccharide synthase family.</text>
</comment>
<evidence type="ECO:0000256" key="5">
    <source>
        <dbReference type="ARBA" id="ARBA00022989"/>
    </source>
</evidence>
<keyword evidence="3" id="KW-1003">Cell membrane</keyword>
<protein>
    <recommendedName>
        <fullName evidence="10">Polysaccharide biosynthesis protein</fullName>
    </recommendedName>
</protein>
<name>A0A0J6TAJ2_9HYPH</name>
<dbReference type="PANTHER" id="PTHR30250">
    <property type="entry name" value="PST FAMILY PREDICTED COLANIC ACID TRANSPORTER"/>
    <property type="match status" value="1"/>
</dbReference>
<evidence type="ECO:0000256" key="2">
    <source>
        <dbReference type="ARBA" id="ARBA00007430"/>
    </source>
</evidence>
<dbReference type="Proteomes" id="UP000036449">
    <property type="component" value="Unassembled WGS sequence"/>
</dbReference>
<proteinExistence type="inferred from homology"/>
<reference evidence="8 9" key="1">
    <citation type="submission" date="2015-03" db="EMBL/GenBank/DDBJ databases">
        <title>Genome sequencing of Methylobacterium tarhaniae DSM 25844.</title>
        <authorList>
            <person name="Chaudhry V."/>
            <person name="Patil P.B."/>
        </authorList>
    </citation>
    <scope>NUCLEOTIDE SEQUENCE [LARGE SCALE GENOMIC DNA]</scope>
    <source>
        <strain evidence="8 9">DSM 25844</strain>
    </source>
</reference>
<dbReference type="AlphaFoldDB" id="A0A0J6TAJ2"/>
<gene>
    <name evidence="8" type="ORF">VQ03_09810</name>
</gene>
<dbReference type="OrthoDB" id="7605542at2"/>
<evidence type="ECO:0000313" key="8">
    <source>
        <dbReference type="EMBL" id="KMO42902.1"/>
    </source>
</evidence>
<evidence type="ECO:0000313" key="9">
    <source>
        <dbReference type="Proteomes" id="UP000036449"/>
    </source>
</evidence>
<organism evidence="8 9">
    <name type="scientific">Methylobacterium tarhaniae</name>
    <dbReference type="NCBI Taxonomy" id="1187852"/>
    <lineage>
        <taxon>Bacteria</taxon>
        <taxon>Pseudomonadati</taxon>
        <taxon>Pseudomonadota</taxon>
        <taxon>Alphaproteobacteria</taxon>
        <taxon>Hyphomicrobiales</taxon>
        <taxon>Methylobacteriaceae</taxon>
        <taxon>Methylobacterium</taxon>
    </lineage>
</organism>
<dbReference type="GO" id="GO:0005886">
    <property type="term" value="C:plasma membrane"/>
    <property type="evidence" value="ECO:0007669"/>
    <property type="project" value="UniProtKB-SubCell"/>
</dbReference>
<keyword evidence="6 7" id="KW-0472">Membrane</keyword>
<dbReference type="PATRIC" id="fig|1187852.3.peg.5769"/>
<comment type="subcellular location">
    <subcellularLocation>
        <location evidence="1">Cell membrane</location>
        <topology evidence="1">Multi-pass membrane protein</topology>
    </subcellularLocation>
</comment>
<dbReference type="Pfam" id="PF13440">
    <property type="entry name" value="Polysacc_synt_3"/>
    <property type="match status" value="1"/>
</dbReference>
<feature type="transmembrane region" description="Helical" evidence="7">
    <location>
        <begin position="114"/>
        <end position="134"/>
    </location>
</feature>
<feature type="transmembrane region" description="Helical" evidence="7">
    <location>
        <begin position="291"/>
        <end position="310"/>
    </location>
</feature>
<dbReference type="InterPro" id="IPR050833">
    <property type="entry name" value="Poly_Biosynth_Transport"/>
</dbReference>